<keyword evidence="7" id="KW-1185">Reference proteome</keyword>
<dbReference type="HOGENOM" id="CLU_055491_4_2_6"/>
<dbReference type="Gene3D" id="3.90.1590.10">
    <property type="entry name" value="glutathione-dependent formaldehyde- activating enzyme (gfa)"/>
    <property type="match status" value="1"/>
</dbReference>
<dbReference type="EMBL" id="CP007142">
    <property type="protein sequence ID" value="AJQ96220.1"/>
    <property type="molecule type" value="Genomic_DNA"/>
</dbReference>
<dbReference type="GO" id="GO:0016846">
    <property type="term" value="F:carbon-sulfur lyase activity"/>
    <property type="evidence" value="ECO:0007669"/>
    <property type="project" value="InterPro"/>
</dbReference>
<proteinExistence type="inferred from homology"/>
<reference evidence="6 7" key="1">
    <citation type="submission" date="2014-01" db="EMBL/GenBank/DDBJ databases">
        <title>Full genme sequencing of cellulolytic bacterium Gynuella sunshinyii YC6258T gen. nov., sp. nov.</title>
        <authorList>
            <person name="Khan H."/>
            <person name="Chung E.J."/>
            <person name="Chung Y.R."/>
        </authorList>
    </citation>
    <scope>NUCLEOTIDE SEQUENCE [LARGE SCALE GENOMIC DNA]</scope>
    <source>
        <strain evidence="6 7">YC6258</strain>
    </source>
</reference>
<protein>
    <recommendedName>
        <fullName evidence="5">CENP-V/GFA domain-containing protein</fullName>
    </recommendedName>
</protein>
<dbReference type="PROSITE" id="PS51891">
    <property type="entry name" value="CENP_V_GFA"/>
    <property type="match status" value="1"/>
</dbReference>
<evidence type="ECO:0000256" key="2">
    <source>
        <dbReference type="ARBA" id="ARBA00022723"/>
    </source>
</evidence>
<dbReference type="GO" id="GO:0046872">
    <property type="term" value="F:metal ion binding"/>
    <property type="evidence" value="ECO:0007669"/>
    <property type="project" value="UniProtKB-KW"/>
</dbReference>
<sequence>MNIADSKFHGSCLCGAIHYEVDEIQHEMSHCHCSMCRKFHGAAYATFGEARAEQFRWLSGEELLKSYIAKNGTVRQFCSQCGSSLTFHAPGGTDGFVVFTLGTLDSEIDQRPDAHIYIGSKAGWSDIHDDLPQFWESRDSQRVK</sequence>
<accession>A0A0C5VA63</accession>
<feature type="domain" description="CENP-V/GFA" evidence="5">
    <location>
        <begin position="8"/>
        <end position="136"/>
    </location>
</feature>
<evidence type="ECO:0000256" key="4">
    <source>
        <dbReference type="ARBA" id="ARBA00023239"/>
    </source>
</evidence>
<evidence type="ECO:0000313" key="6">
    <source>
        <dbReference type="EMBL" id="AJQ96220.1"/>
    </source>
</evidence>
<dbReference type="InterPro" id="IPR006913">
    <property type="entry name" value="CENP-V/GFA"/>
</dbReference>
<keyword evidence="2" id="KW-0479">Metal-binding</keyword>
<dbReference type="InterPro" id="IPR011057">
    <property type="entry name" value="Mss4-like_sf"/>
</dbReference>
<evidence type="ECO:0000256" key="3">
    <source>
        <dbReference type="ARBA" id="ARBA00022833"/>
    </source>
</evidence>
<dbReference type="STRING" id="1445510.YC6258_04186"/>
<dbReference type="KEGG" id="gsn:YC6258_04186"/>
<organism evidence="6 7">
    <name type="scientific">Gynuella sunshinyii YC6258</name>
    <dbReference type="NCBI Taxonomy" id="1445510"/>
    <lineage>
        <taxon>Bacteria</taxon>
        <taxon>Pseudomonadati</taxon>
        <taxon>Pseudomonadota</taxon>
        <taxon>Gammaproteobacteria</taxon>
        <taxon>Oceanospirillales</taxon>
        <taxon>Saccharospirillaceae</taxon>
        <taxon>Gynuella</taxon>
    </lineage>
</organism>
<dbReference type="Pfam" id="PF04828">
    <property type="entry name" value="GFA"/>
    <property type="match status" value="1"/>
</dbReference>
<comment type="similarity">
    <text evidence="1">Belongs to the Gfa family.</text>
</comment>
<dbReference type="PANTHER" id="PTHR33337:SF40">
    <property type="entry name" value="CENP-V_GFA DOMAIN-CONTAINING PROTEIN-RELATED"/>
    <property type="match status" value="1"/>
</dbReference>
<keyword evidence="4" id="KW-0456">Lyase</keyword>
<evidence type="ECO:0000313" key="7">
    <source>
        <dbReference type="Proteomes" id="UP000032266"/>
    </source>
</evidence>
<dbReference type="RefSeq" id="WP_044618280.1">
    <property type="nucleotide sequence ID" value="NZ_CP007142.1"/>
</dbReference>
<evidence type="ECO:0000256" key="1">
    <source>
        <dbReference type="ARBA" id="ARBA00005495"/>
    </source>
</evidence>
<evidence type="ECO:0000259" key="5">
    <source>
        <dbReference type="PROSITE" id="PS51891"/>
    </source>
</evidence>
<gene>
    <name evidence="6" type="ORF">YC6258_04186</name>
</gene>
<dbReference type="AlphaFoldDB" id="A0A0C5VA63"/>
<dbReference type="PANTHER" id="PTHR33337">
    <property type="entry name" value="GFA DOMAIN-CONTAINING PROTEIN"/>
    <property type="match status" value="1"/>
</dbReference>
<dbReference type="SUPFAM" id="SSF51316">
    <property type="entry name" value="Mss4-like"/>
    <property type="match status" value="1"/>
</dbReference>
<name>A0A0C5VA63_9GAMM</name>
<dbReference type="Proteomes" id="UP000032266">
    <property type="component" value="Chromosome"/>
</dbReference>
<keyword evidence="3" id="KW-0862">Zinc</keyword>